<gene>
    <name evidence="4" type="ORF">FKR81_37450</name>
</gene>
<dbReference type="GO" id="GO:0004190">
    <property type="term" value="F:aspartic-type endopeptidase activity"/>
    <property type="evidence" value="ECO:0007669"/>
    <property type="project" value="InterPro"/>
</dbReference>
<dbReference type="Pfam" id="PF01478">
    <property type="entry name" value="Peptidase_A24"/>
    <property type="match status" value="1"/>
</dbReference>
<dbReference type="InterPro" id="IPR000045">
    <property type="entry name" value="Prepilin_IV_endopep_pep"/>
</dbReference>
<feature type="domain" description="Prepilin type IV endopeptidase peptidase" evidence="3">
    <location>
        <begin position="29"/>
        <end position="135"/>
    </location>
</feature>
<keyword evidence="2" id="KW-0472">Membrane</keyword>
<dbReference type="InterPro" id="IPR050882">
    <property type="entry name" value="Prepilin_peptidase/N-MTase"/>
</dbReference>
<evidence type="ECO:0000313" key="4">
    <source>
        <dbReference type="EMBL" id="TWP46092.1"/>
    </source>
</evidence>
<dbReference type="PANTHER" id="PTHR30487:SF0">
    <property type="entry name" value="PREPILIN LEADER PEPTIDASE_N-METHYLTRANSFERASE-RELATED"/>
    <property type="match status" value="1"/>
</dbReference>
<evidence type="ECO:0000256" key="2">
    <source>
        <dbReference type="SAM" id="Phobius"/>
    </source>
</evidence>
<proteinExistence type="inferred from homology"/>
<keyword evidence="2" id="KW-0812">Transmembrane</keyword>
<protein>
    <submittedName>
        <fullName evidence="4">Prepilin peptidase</fullName>
    </submittedName>
</protein>
<reference evidence="4 5" key="1">
    <citation type="submission" date="2019-07" db="EMBL/GenBank/DDBJ databases">
        <title>Lentzea xizangensis sp. nov., isolated from Qinghai-Tibetan Plateau Soils.</title>
        <authorList>
            <person name="Huang J."/>
        </authorList>
    </citation>
    <scope>NUCLEOTIDE SEQUENCE [LARGE SCALE GENOMIC DNA]</scope>
    <source>
        <strain evidence="4 5">FXJ1.1311</strain>
    </source>
</reference>
<feature type="transmembrane region" description="Helical" evidence="2">
    <location>
        <begin position="23"/>
        <end position="42"/>
    </location>
</feature>
<name>A0A563EI21_9PSEU</name>
<feature type="transmembrane region" description="Helical" evidence="2">
    <location>
        <begin position="49"/>
        <end position="68"/>
    </location>
</feature>
<feature type="transmembrane region" description="Helical" evidence="2">
    <location>
        <begin position="74"/>
        <end position="95"/>
    </location>
</feature>
<evidence type="ECO:0000259" key="3">
    <source>
        <dbReference type="Pfam" id="PF01478"/>
    </source>
</evidence>
<dbReference type="GO" id="GO:0006465">
    <property type="term" value="P:signal peptide processing"/>
    <property type="evidence" value="ECO:0007669"/>
    <property type="project" value="TreeGrafter"/>
</dbReference>
<evidence type="ECO:0000313" key="5">
    <source>
        <dbReference type="Proteomes" id="UP000316639"/>
    </source>
</evidence>
<comment type="caution">
    <text evidence="4">The sequence shown here is derived from an EMBL/GenBank/DDBJ whole genome shotgun (WGS) entry which is preliminary data.</text>
</comment>
<organism evidence="4 5">
    <name type="scientific">Lentzea tibetensis</name>
    <dbReference type="NCBI Taxonomy" id="2591470"/>
    <lineage>
        <taxon>Bacteria</taxon>
        <taxon>Bacillati</taxon>
        <taxon>Actinomycetota</taxon>
        <taxon>Actinomycetes</taxon>
        <taxon>Pseudonocardiales</taxon>
        <taxon>Pseudonocardiaceae</taxon>
        <taxon>Lentzea</taxon>
    </lineage>
</organism>
<evidence type="ECO:0000256" key="1">
    <source>
        <dbReference type="ARBA" id="ARBA00005801"/>
    </source>
</evidence>
<feature type="transmembrane region" description="Helical" evidence="2">
    <location>
        <begin position="107"/>
        <end position="133"/>
    </location>
</feature>
<dbReference type="GO" id="GO:0005886">
    <property type="term" value="C:plasma membrane"/>
    <property type="evidence" value="ECO:0007669"/>
    <property type="project" value="TreeGrafter"/>
</dbReference>
<dbReference type="Proteomes" id="UP000316639">
    <property type="component" value="Unassembled WGS sequence"/>
</dbReference>
<keyword evidence="5" id="KW-1185">Reference proteome</keyword>
<dbReference type="AlphaFoldDB" id="A0A563EI21"/>
<dbReference type="EMBL" id="VOBR01000036">
    <property type="protein sequence ID" value="TWP46092.1"/>
    <property type="molecule type" value="Genomic_DNA"/>
</dbReference>
<comment type="similarity">
    <text evidence="1">Belongs to the peptidase A24 family.</text>
</comment>
<keyword evidence="2" id="KW-1133">Transmembrane helix</keyword>
<feature type="transmembrane region" description="Helical" evidence="2">
    <location>
        <begin position="153"/>
        <end position="171"/>
    </location>
</feature>
<sequence>MTASVTGVLHGLLAWRLALWPELAAYSALAAIGVLLAVIDVIEHRLPSRLIAVGYLLLLALFGFAAVVRDNGAAMVRAAASMGVVFVVYLVLAVATNGGLGAGDVKLAGLLGLALGWLSWSAVLAGIVVGLFYGAVAGALLMALGKATPRSPIPLGPAMLAGAFTAVLSFGT</sequence>
<dbReference type="PANTHER" id="PTHR30487">
    <property type="entry name" value="TYPE 4 PREPILIN-LIKE PROTEINS LEADER PEPTIDE-PROCESSING ENZYME"/>
    <property type="match status" value="1"/>
</dbReference>
<accession>A0A563EI21</accession>
<dbReference type="Gene3D" id="1.20.120.1220">
    <property type="match status" value="1"/>
</dbReference>